<reference evidence="1 2" key="1">
    <citation type="journal article" date="2010" name="Nature">
        <title>Genome sequence of the palaeopolyploid soybean.</title>
        <authorList>
            <person name="Schmutz J."/>
            <person name="Cannon S.B."/>
            <person name="Schlueter J."/>
            <person name="Ma J."/>
            <person name="Mitros T."/>
            <person name="Nelson W."/>
            <person name="Hyten D.L."/>
            <person name="Song Q."/>
            <person name="Thelen J.J."/>
            <person name="Cheng J."/>
            <person name="Xu D."/>
            <person name="Hellsten U."/>
            <person name="May G.D."/>
            <person name="Yu Y."/>
            <person name="Sakurai T."/>
            <person name="Umezawa T."/>
            <person name="Bhattacharyya M.K."/>
            <person name="Sandhu D."/>
            <person name="Valliyodan B."/>
            <person name="Lindquist E."/>
            <person name="Peto M."/>
            <person name="Grant D."/>
            <person name="Shu S."/>
            <person name="Goodstein D."/>
            <person name="Barry K."/>
            <person name="Futrell-Griggs M."/>
            <person name="Abernathy B."/>
            <person name="Du J."/>
            <person name="Tian Z."/>
            <person name="Zhu L."/>
            <person name="Gill N."/>
            <person name="Joshi T."/>
            <person name="Libault M."/>
            <person name="Sethuraman A."/>
            <person name="Zhang X.-C."/>
            <person name="Shinozaki K."/>
            <person name="Nguyen H.T."/>
            <person name="Wing R.A."/>
            <person name="Cregan P."/>
            <person name="Specht J."/>
            <person name="Grimwood J."/>
            <person name="Rokhsar D."/>
            <person name="Stacey G."/>
            <person name="Shoemaker R.C."/>
            <person name="Jackson S.A."/>
        </authorList>
    </citation>
    <scope>NUCLEOTIDE SEQUENCE</scope>
    <source>
        <strain evidence="2">cv. Williams 82</strain>
        <tissue evidence="1">Callus</tissue>
    </source>
</reference>
<reference evidence="2" key="2">
    <citation type="submission" date="2018-02" db="UniProtKB">
        <authorList>
            <consortium name="EnsemblPlants"/>
        </authorList>
    </citation>
    <scope>IDENTIFICATION</scope>
    <source>
        <strain evidence="2">Williams 82</strain>
    </source>
</reference>
<organism evidence="1">
    <name type="scientific">Glycine max</name>
    <name type="common">Soybean</name>
    <name type="synonym">Glycine hispida</name>
    <dbReference type="NCBI Taxonomy" id="3847"/>
    <lineage>
        <taxon>Eukaryota</taxon>
        <taxon>Viridiplantae</taxon>
        <taxon>Streptophyta</taxon>
        <taxon>Embryophyta</taxon>
        <taxon>Tracheophyta</taxon>
        <taxon>Spermatophyta</taxon>
        <taxon>Magnoliopsida</taxon>
        <taxon>eudicotyledons</taxon>
        <taxon>Gunneridae</taxon>
        <taxon>Pentapetalae</taxon>
        <taxon>rosids</taxon>
        <taxon>fabids</taxon>
        <taxon>Fabales</taxon>
        <taxon>Fabaceae</taxon>
        <taxon>Papilionoideae</taxon>
        <taxon>50 kb inversion clade</taxon>
        <taxon>NPAAA clade</taxon>
        <taxon>indigoferoid/millettioid clade</taxon>
        <taxon>Phaseoleae</taxon>
        <taxon>Glycine</taxon>
        <taxon>Glycine subgen. Soja</taxon>
    </lineage>
</organism>
<evidence type="ECO:0000313" key="3">
    <source>
        <dbReference type="Proteomes" id="UP000008827"/>
    </source>
</evidence>
<accession>A0A0R0F7L1</accession>
<sequence length="125" mass="14720">MMDYIAIKITTCPSNFTAQNYPCHVMKLLPEDHRDYPCLFNDEYESWDVQGNTQYQYNLMRAQIQGYQWFFSEEDKLVCTIIPSSFLHLSPIPQKFSQINCYSNNNGFGKEVVGEIKRKIEVLLF</sequence>
<evidence type="ECO:0000313" key="1">
    <source>
        <dbReference type="EMBL" id="KRG99122.1"/>
    </source>
</evidence>
<gene>
    <name evidence="1" type="ORF">GLYMA_18G122800</name>
</gene>
<reference evidence="1" key="3">
    <citation type="submission" date="2018-07" db="EMBL/GenBank/DDBJ databases">
        <title>WGS assembly of Glycine max.</title>
        <authorList>
            <person name="Schmutz J."/>
            <person name="Cannon S."/>
            <person name="Schlueter J."/>
            <person name="Ma J."/>
            <person name="Mitros T."/>
            <person name="Nelson W."/>
            <person name="Hyten D."/>
            <person name="Song Q."/>
            <person name="Thelen J."/>
            <person name="Cheng J."/>
            <person name="Xu D."/>
            <person name="Hellsten U."/>
            <person name="May G."/>
            <person name="Yu Y."/>
            <person name="Sakurai T."/>
            <person name="Umezawa T."/>
            <person name="Bhattacharyya M."/>
            <person name="Sandhu D."/>
            <person name="Valliyodan B."/>
            <person name="Lindquist E."/>
            <person name="Peto M."/>
            <person name="Grant D."/>
            <person name="Shu S."/>
            <person name="Goodstein D."/>
            <person name="Barry K."/>
            <person name="Futrell-Griggs M."/>
            <person name="Abernathy B."/>
            <person name="Du J."/>
            <person name="Tian Z."/>
            <person name="Zhu L."/>
            <person name="Gill N."/>
            <person name="Joshi T."/>
            <person name="Libault M."/>
            <person name="Sethuraman A."/>
            <person name="Zhang X."/>
            <person name="Shinozaki K."/>
            <person name="Nguyen H."/>
            <person name="Wing R."/>
            <person name="Cregan P."/>
            <person name="Specht J."/>
            <person name="Grimwood J."/>
            <person name="Rokhsar D."/>
            <person name="Stacey G."/>
            <person name="Shoemaker R."/>
            <person name="Jackson S."/>
        </authorList>
    </citation>
    <scope>NUCLEOTIDE SEQUENCE</scope>
    <source>
        <tissue evidence="1">Callus</tissue>
    </source>
</reference>
<dbReference type="EnsemblPlants" id="KRG99122">
    <property type="protein sequence ID" value="KRG99122"/>
    <property type="gene ID" value="GLYMA_18G122800"/>
</dbReference>
<proteinExistence type="predicted"/>
<keyword evidence="3" id="KW-1185">Reference proteome</keyword>
<dbReference type="Gramene" id="KRG99122">
    <property type="protein sequence ID" value="KRG99122"/>
    <property type="gene ID" value="GLYMA_18G122800"/>
</dbReference>
<evidence type="ECO:0000313" key="2">
    <source>
        <dbReference type="EnsemblPlants" id="KRG99122"/>
    </source>
</evidence>
<dbReference type="Proteomes" id="UP000008827">
    <property type="component" value="Chromosome 18"/>
</dbReference>
<name>A0A0R0F7L1_SOYBN</name>
<protein>
    <submittedName>
        <fullName evidence="1 2">Uncharacterized protein</fullName>
    </submittedName>
</protein>
<dbReference type="EMBL" id="CM000851">
    <property type="protein sequence ID" value="KRG99122.1"/>
    <property type="molecule type" value="Genomic_DNA"/>
</dbReference>
<dbReference type="AlphaFoldDB" id="A0A0R0F7L1"/>
<dbReference type="InParanoid" id="A0A0R0F7L1"/>